<geneLocation type="mitochondrion" evidence="1"/>
<sequence length="76" mass="8567">MTDAYIYFDYWIDSDSASPITTGSIKLYWSTLLDGFSFWVGKRGHSLVGKGNRVTGVVLLALLPKSKQSLLAWIYF</sequence>
<reference evidence="1" key="1">
    <citation type="journal article" date="2015" name="Genome Biol. Evol.">
        <title>Organellar Genomes of White Spruce (Picea glauca): Assembly and Annotation.</title>
        <authorList>
            <person name="Jackman S.D."/>
            <person name="Warren R.L."/>
            <person name="Gibb E.A."/>
            <person name="Vandervalk B.P."/>
            <person name="Mohamadi H."/>
            <person name="Chu J."/>
            <person name="Raymond A."/>
            <person name="Pleasance S."/>
            <person name="Coope R."/>
            <person name="Wildung M.R."/>
            <person name="Ritland C.E."/>
            <person name="Bousquet J."/>
            <person name="Jones S.J."/>
            <person name="Bohlmann J."/>
            <person name="Birol I."/>
        </authorList>
    </citation>
    <scope>NUCLEOTIDE SEQUENCE [LARGE SCALE GENOMIC DNA]</scope>
    <source>
        <tissue evidence="1">Flushing bud</tissue>
    </source>
</reference>
<comment type="caution">
    <text evidence="1">The sequence shown here is derived from an EMBL/GenBank/DDBJ whole genome shotgun (WGS) entry which is preliminary data.</text>
</comment>
<evidence type="ECO:0000313" key="1">
    <source>
        <dbReference type="EMBL" id="KUM50386.1"/>
    </source>
</evidence>
<protein>
    <submittedName>
        <fullName evidence="1">Uncharacterized protein</fullName>
    </submittedName>
</protein>
<keyword evidence="1" id="KW-0496">Mitochondrion</keyword>
<accession>A0A101M3I2</accession>
<organism evidence="1">
    <name type="scientific">Picea glauca</name>
    <name type="common">White spruce</name>
    <name type="synonym">Pinus glauca</name>
    <dbReference type="NCBI Taxonomy" id="3330"/>
    <lineage>
        <taxon>Eukaryota</taxon>
        <taxon>Viridiplantae</taxon>
        <taxon>Streptophyta</taxon>
        <taxon>Embryophyta</taxon>
        <taxon>Tracheophyta</taxon>
        <taxon>Spermatophyta</taxon>
        <taxon>Pinopsida</taxon>
        <taxon>Pinidae</taxon>
        <taxon>Conifers I</taxon>
        <taxon>Pinales</taxon>
        <taxon>Pinaceae</taxon>
        <taxon>Picea</taxon>
    </lineage>
</organism>
<gene>
    <name evidence="1" type="ORF">ABT39_MTgene229</name>
</gene>
<proteinExistence type="predicted"/>
<dbReference type="AlphaFoldDB" id="A0A101M3I2"/>
<name>A0A101M3I2_PICGL</name>
<dbReference type="EMBL" id="LKAM01000001">
    <property type="protein sequence ID" value="KUM50386.1"/>
    <property type="molecule type" value="Genomic_DNA"/>
</dbReference>